<evidence type="ECO:0000313" key="1">
    <source>
        <dbReference type="EMBL" id="SMP03511.1"/>
    </source>
</evidence>
<evidence type="ECO:0000313" key="2">
    <source>
        <dbReference type="Proteomes" id="UP001157915"/>
    </source>
</evidence>
<proteinExistence type="predicted"/>
<dbReference type="EMBL" id="FXUA01000001">
    <property type="protein sequence ID" value="SMP03511.1"/>
    <property type="molecule type" value="Genomic_DNA"/>
</dbReference>
<protein>
    <submittedName>
        <fullName evidence="1">Uncharacterized protein</fullName>
    </submittedName>
</protein>
<comment type="caution">
    <text evidence="1">The sequence shown here is derived from an EMBL/GenBank/DDBJ whole genome shotgun (WGS) entry which is preliminary data.</text>
</comment>
<organism evidence="1 2">
    <name type="scientific">Algoriphagus winogradskyi</name>
    <dbReference type="NCBI Taxonomy" id="237017"/>
    <lineage>
        <taxon>Bacteria</taxon>
        <taxon>Pseudomonadati</taxon>
        <taxon>Bacteroidota</taxon>
        <taxon>Cytophagia</taxon>
        <taxon>Cytophagales</taxon>
        <taxon>Cyclobacteriaceae</taxon>
        <taxon>Algoriphagus</taxon>
    </lineage>
</organism>
<reference evidence="1 2" key="1">
    <citation type="submission" date="2017-05" db="EMBL/GenBank/DDBJ databases">
        <authorList>
            <person name="Varghese N."/>
            <person name="Submissions S."/>
        </authorList>
    </citation>
    <scope>NUCLEOTIDE SEQUENCE [LARGE SCALE GENOMIC DNA]</scope>
    <source>
        <strain evidence="1 2">DSM 15360</strain>
    </source>
</reference>
<sequence length="60" mass="6835">MRLFTNLIGQLPLKNFTHTRIPNKANTYETIFLLSLQASLMLELTPSANLLLLATYIMLL</sequence>
<dbReference type="Proteomes" id="UP001157915">
    <property type="component" value="Unassembled WGS sequence"/>
</dbReference>
<accession>A0ABY1N916</accession>
<name>A0ABY1N916_9BACT</name>
<keyword evidence="2" id="KW-1185">Reference proteome</keyword>
<gene>
    <name evidence="1" type="ORF">SAMN06265367_101182</name>
</gene>